<keyword evidence="2" id="KW-1185">Reference proteome</keyword>
<reference evidence="1 2" key="1">
    <citation type="submission" date="2019-09" db="EMBL/GenBank/DDBJ databases">
        <title>A chromosome-level genome assembly of the Chinese tupelo Nyssa sinensis.</title>
        <authorList>
            <person name="Yang X."/>
            <person name="Kang M."/>
            <person name="Yang Y."/>
            <person name="Xiong H."/>
            <person name="Wang M."/>
            <person name="Zhang Z."/>
            <person name="Wang Z."/>
            <person name="Wu H."/>
            <person name="Ma T."/>
            <person name="Liu J."/>
            <person name="Xi Z."/>
        </authorList>
    </citation>
    <scope>NUCLEOTIDE SEQUENCE [LARGE SCALE GENOMIC DNA]</scope>
    <source>
        <strain evidence="1">J267</strain>
        <tissue evidence="1">Leaf</tissue>
    </source>
</reference>
<proteinExistence type="predicted"/>
<evidence type="ECO:0000313" key="1">
    <source>
        <dbReference type="EMBL" id="KAA8517192.1"/>
    </source>
</evidence>
<dbReference type="EMBL" id="CM018051">
    <property type="protein sequence ID" value="KAA8517192.1"/>
    <property type="molecule type" value="Genomic_DNA"/>
</dbReference>
<evidence type="ECO:0000313" key="2">
    <source>
        <dbReference type="Proteomes" id="UP000325577"/>
    </source>
</evidence>
<gene>
    <name evidence="1" type="ORF">F0562_017481</name>
</gene>
<name>A0A5J4ZI60_9ASTE</name>
<sequence>MNPFLCLFLQMVHRIPRLSFGNARINSSSAGSLLQFSKGFYLNWLVRLRLLLPGIHSFLPMPLDRRPIFESYVHNCIIFTVTLPRLKPMLGTSASHERMRLPSFHPLRNSLNSHHLRSIEVVVDGEADVVGAEPVLRFLLILMAVVISPQMGLLLPLRMLPQLSVIIAMAMVI</sequence>
<accession>A0A5J4ZI60</accession>
<dbReference type="AlphaFoldDB" id="A0A5J4ZI60"/>
<protein>
    <submittedName>
        <fullName evidence="1">Uncharacterized protein</fullName>
    </submittedName>
</protein>
<dbReference type="Proteomes" id="UP000325577">
    <property type="component" value="Linkage Group LG8"/>
</dbReference>
<organism evidence="1 2">
    <name type="scientific">Nyssa sinensis</name>
    <dbReference type="NCBI Taxonomy" id="561372"/>
    <lineage>
        <taxon>Eukaryota</taxon>
        <taxon>Viridiplantae</taxon>
        <taxon>Streptophyta</taxon>
        <taxon>Embryophyta</taxon>
        <taxon>Tracheophyta</taxon>
        <taxon>Spermatophyta</taxon>
        <taxon>Magnoliopsida</taxon>
        <taxon>eudicotyledons</taxon>
        <taxon>Gunneridae</taxon>
        <taxon>Pentapetalae</taxon>
        <taxon>asterids</taxon>
        <taxon>Cornales</taxon>
        <taxon>Nyssaceae</taxon>
        <taxon>Nyssa</taxon>
    </lineage>
</organism>